<evidence type="ECO:0000256" key="1">
    <source>
        <dbReference type="SAM" id="MobiDB-lite"/>
    </source>
</evidence>
<dbReference type="EMBL" id="LR787425">
    <property type="protein sequence ID" value="CAB3263287.1"/>
    <property type="molecule type" value="mRNA"/>
</dbReference>
<feature type="region of interest" description="Disordered" evidence="1">
    <location>
        <begin position="210"/>
        <end position="265"/>
    </location>
</feature>
<dbReference type="Gene3D" id="2.30.29.30">
    <property type="entry name" value="Pleckstrin-homology domain (PH domain)/Phosphotyrosine-binding domain (PTB)"/>
    <property type="match status" value="1"/>
</dbReference>
<dbReference type="SUPFAM" id="SSF50729">
    <property type="entry name" value="PH domain-like"/>
    <property type="match status" value="1"/>
</dbReference>
<reference evidence="2" key="1">
    <citation type="submission" date="2020-04" db="EMBL/GenBank/DDBJ databases">
        <authorList>
            <person name="Neveu A P."/>
        </authorList>
    </citation>
    <scope>NUCLEOTIDE SEQUENCE</scope>
    <source>
        <tissue evidence="2">Whole embryo</tissue>
    </source>
</reference>
<proteinExistence type="evidence at transcript level"/>
<dbReference type="AlphaFoldDB" id="A0A6F9DIK2"/>
<protein>
    <submittedName>
        <fullName evidence="2">Uncharacterized protein LOC108950103</fullName>
    </submittedName>
</protein>
<sequence>MTLSAMDDETTNYDGEAKIGYLTLCSGVGGAFYHHNNNYNTNSKVPLDLPRPTVNHRLAHLKNTNNRGFSMPGRDKPMPFNLPQSNNAQRFCDNRMPRLVKVAVYTKAASPYLVIHDSNKKYAKPAACVKLVNCAVKRCCQVGQEDDNADGCTFWIVQSRHMDDADGSSAITLKAASQEQCNEWVELLTELTKGGVSGYGGITDGYVPGSSVLPTLDEQEDGEGDVNGAGDTLKAPQRRKMREGRRSSLNSLGIRLRSYSNSKQR</sequence>
<organism evidence="2">
    <name type="scientific">Phallusia mammillata</name>
    <dbReference type="NCBI Taxonomy" id="59560"/>
    <lineage>
        <taxon>Eukaryota</taxon>
        <taxon>Metazoa</taxon>
        <taxon>Chordata</taxon>
        <taxon>Tunicata</taxon>
        <taxon>Ascidiacea</taxon>
        <taxon>Phlebobranchia</taxon>
        <taxon>Ascidiidae</taxon>
        <taxon>Phallusia</taxon>
    </lineage>
</organism>
<evidence type="ECO:0000313" key="2">
    <source>
        <dbReference type="EMBL" id="CAB3263287.1"/>
    </source>
</evidence>
<gene>
    <name evidence="2" type="primary">LOC108950103</name>
</gene>
<name>A0A6F9DIK2_9ASCI</name>
<accession>A0A6F9DIK2</accession>
<dbReference type="InterPro" id="IPR011993">
    <property type="entry name" value="PH-like_dom_sf"/>
</dbReference>